<dbReference type="InterPro" id="IPR050645">
    <property type="entry name" value="Histidine_acid_phosphatase"/>
</dbReference>
<dbReference type="InterPro" id="IPR029033">
    <property type="entry name" value="His_PPase_superfam"/>
</dbReference>
<dbReference type="PANTHER" id="PTHR11567">
    <property type="entry name" value="ACID PHOSPHATASE-RELATED"/>
    <property type="match status" value="1"/>
</dbReference>
<reference evidence="2 3" key="1">
    <citation type="journal article" date="2016" name="Nat. Commun.">
        <title>Extremotolerant tardigrade genome and improved radiotolerance of human cultured cells by tardigrade-unique protein.</title>
        <authorList>
            <person name="Hashimoto T."/>
            <person name="Horikawa D.D."/>
            <person name="Saito Y."/>
            <person name="Kuwahara H."/>
            <person name="Kozuka-Hata H."/>
            <person name="Shin-I T."/>
            <person name="Minakuchi Y."/>
            <person name="Ohishi K."/>
            <person name="Motoyama A."/>
            <person name="Aizu T."/>
            <person name="Enomoto A."/>
            <person name="Kondo K."/>
            <person name="Tanaka S."/>
            <person name="Hara Y."/>
            <person name="Koshikawa S."/>
            <person name="Sagara H."/>
            <person name="Miura T."/>
            <person name="Yokobori S."/>
            <person name="Miyagawa K."/>
            <person name="Suzuki Y."/>
            <person name="Kubo T."/>
            <person name="Oyama M."/>
            <person name="Kohara Y."/>
            <person name="Fujiyama A."/>
            <person name="Arakawa K."/>
            <person name="Katayama T."/>
            <person name="Toyoda A."/>
            <person name="Kunieda T."/>
        </authorList>
    </citation>
    <scope>NUCLEOTIDE SEQUENCE [LARGE SCALE GENOMIC DNA]</scope>
    <source>
        <strain evidence="2 3">YOKOZUNA-1</strain>
    </source>
</reference>
<dbReference type="PANTHER" id="PTHR11567:SF110">
    <property type="entry name" value="2-PHOSPHOXYLOSE PHOSPHATASE 1"/>
    <property type="match status" value="1"/>
</dbReference>
<evidence type="ECO:0000256" key="1">
    <source>
        <dbReference type="ARBA" id="ARBA00022801"/>
    </source>
</evidence>
<comment type="caution">
    <text evidence="2">The sequence shown here is derived from an EMBL/GenBank/DDBJ whole genome shotgun (WGS) entry which is preliminary data.</text>
</comment>
<protein>
    <submittedName>
        <fullName evidence="2">Uncharacterized protein</fullName>
    </submittedName>
</protein>
<gene>
    <name evidence="2" type="primary">RvY_12611-1</name>
    <name evidence="2" type="synonym">RvY_12611.1</name>
    <name evidence="2" type="ORF">RvY_12611</name>
</gene>
<evidence type="ECO:0000313" key="2">
    <source>
        <dbReference type="EMBL" id="GAV01989.1"/>
    </source>
</evidence>
<name>A0A1D1VTT8_RAMVA</name>
<dbReference type="Gene3D" id="3.40.50.1240">
    <property type="entry name" value="Phosphoglycerate mutase-like"/>
    <property type="match status" value="1"/>
</dbReference>
<accession>A0A1D1VTT8</accession>
<sequence>MARAALVTWYNHFKISLTPLIYLQNLTAFVQQQAAIRIRNFVFPRTYFVLSDIFYAQRQHGIPLPPWVTPSVEKDINFLSDLWSVYMLGGVNRTAESANKRIKLHGGKLLRTIMEVLTRKVNGSTLDSSHDENIGVTSSAFGLYPFRNKDTPGHIGYASAIVWELFNNDSARIVFKKKRPEEPMGNPDVLVHPECAEFCPLAKLLQLSMPYFMSEGEWLQRCHTPTVPKGPTEAAKYDIDNPNA</sequence>
<evidence type="ECO:0000313" key="3">
    <source>
        <dbReference type="Proteomes" id="UP000186922"/>
    </source>
</evidence>
<dbReference type="SUPFAM" id="SSF53254">
    <property type="entry name" value="Phosphoglycerate mutase-like"/>
    <property type="match status" value="1"/>
</dbReference>
<keyword evidence="3" id="KW-1185">Reference proteome</keyword>
<dbReference type="STRING" id="947166.A0A1D1VTT8"/>
<dbReference type="GO" id="GO:0016791">
    <property type="term" value="F:phosphatase activity"/>
    <property type="evidence" value="ECO:0007669"/>
    <property type="project" value="TreeGrafter"/>
</dbReference>
<dbReference type="Proteomes" id="UP000186922">
    <property type="component" value="Unassembled WGS sequence"/>
</dbReference>
<organism evidence="2 3">
    <name type="scientific">Ramazzottius varieornatus</name>
    <name type="common">Water bear</name>
    <name type="synonym">Tardigrade</name>
    <dbReference type="NCBI Taxonomy" id="947166"/>
    <lineage>
        <taxon>Eukaryota</taxon>
        <taxon>Metazoa</taxon>
        <taxon>Ecdysozoa</taxon>
        <taxon>Tardigrada</taxon>
        <taxon>Eutardigrada</taxon>
        <taxon>Parachela</taxon>
        <taxon>Hypsibioidea</taxon>
        <taxon>Ramazzottiidae</taxon>
        <taxon>Ramazzottius</taxon>
    </lineage>
</organism>
<dbReference type="EMBL" id="BDGG01000007">
    <property type="protein sequence ID" value="GAV01989.1"/>
    <property type="molecule type" value="Genomic_DNA"/>
</dbReference>
<proteinExistence type="predicted"/>
<dbReference type="AlphaFoldDB" id="A0A1D1VTT8"/>
<keyword evidence="1" id="KW-0378">Hydrolase</keyword>